<dbReference type="Proteomes" id="UP000199758">
    <property type="component" value="Unassembled WGS sequence"/>
</dbReference>
<protein>
    <submittedName>
        <fullName evidence="2">Uncharacterized protein</fullName>
    </submittedName>
</protein>
<feature type="compositionally biased region" description="Pro residues" evidence="1">
    <location>
        <begin position="151"/>
        <end position="160"/>
    </location>
</feature>
<evidence type="ECO:0000256" key="1">
    <source>
        <dbReference type="SAM" id="MobiDB-lite"/>
    </source>
</evidence>
<name>A0A1M5JQX8_9GAMM</name>
<gene>
    <name evidence="2" type="ORF">SAMN04488068_0138</name>
</gene>
<keyword evidence="3" id="KW-1185">Reference proteome</keyword>
<dbReference type="EMBL" id="FQWZ01000001">
    <property type="protein sequence ID" value="SHG42690.1"/>
    <property type="molecule type" value="Genomic_DNA"/>
</dbReference>
<evidence type="ECO:0000313" key="3">
    <source>
        <dbReference type="Proteomes" id="UP000199758"/>
    </source>
</evidence>
<reference evidence="2 3" key="1">
    <citation type="submission" date="2016-11" db="EMBL/GenBank/DDBJ databases">
        <authorList>
            <person name="Jaros S."/>
            <person name="Januszkiewicz K."/>
            <person name="Wedrychowicz H."/>
        </authorList>
    </citation>
    <scope>NUCLEOTIDE SEQUENCE [LARGE SCALE GENOMIC DNA]</scope>
    <source>
        <strain evidence="2 3">CGMCC 1.7049</strain>
    </source>
</reference>
<organism evidence="2 3">
    <name type="scientific">Hydrocarboniphaga daqingensis</name>
    <dbReference type="NCBI Taxonomy" id="490188"/>
    <lineage>
        <taxon>Bacteria</taxon>
        <taxon>Pseudomonadati</taxon>
        <taxon>Pseudomonadota</taxon>
        <taxon>Gammaproteobacteria</taxon>
        <taxon>Nevskiales</taxon>
        <taxon>Nevskiaceae</taxon>
        <taxon>Hydrocarboniphaga</taxon>
    </lineage>
</organism>
<sequence>MRPSAETVRRIILVFACRFGAALLLTFGVLVPAQAQSAYSLQLEIGWQGRSFKVAPTVVGVVDRVELIVEPIGSLRAYGRAVALPGVDGQVMLDLQVYQLRKGSLLQLTSFTMPSFLGTTNSSETVTVDGPLLVRAYVDVAAAGAGAVPGSPAPPPPAPAPRATQTPLTLDAPVKPRPLAIPPPPPPPAE</sequence>
<feature type="region of interest" description="Disordered" evidence="1">
    <location>
        <begin position="147"/>
        <end position="190"/>
    </location>
</feature>
<accession>A0A1M5JQX8</accession>
<evidence type="ECO:0000313" key="2">
    <source>
        <dbReference type="EMBL" id="SHG42690.1"/>
    </source>
</evidence>
<dbReference type="AlphaFoldDB" id="A0A1M5JQX8"/>
<proteinExistence type="predicted"/>
<feature type="compositionally biased region" description="Pro residues" evidence="1">
    <location>
        <begin position="175"/>
        <end position="190"/>
    </location>
</feature>